<name>A0A9N9KXC0_9HELO</name>
<evidence type="ECO:0008006" key="4">
    <source>
        <dbReference type="Google" id="ProtNLM"/>
    </source>
</evidence>
<reference evidence="2" key="1">
    <citation type="submission" date="2021-07" db="EMBL/GenBank/DDBJ databases">
        <authorList>
            <person name="Durling M."/>
        </authorList>
    </citation>
    <scope>NUCLEOTIDE SEQUENCE</scope>
</reference>
<organism evidence="2 3">
    <name type="scientific">Hymenoscyphus fraxineus</name>
    <dbReference type="NCBI Taxonomy" id="746836"/>
    <lineage>
        <taxon>Eukaryota</taxon>
        <taxon>Fungi</taxon>
        <taxon>Dikarya</taxon>
        <taxon>Ascomycota</taxon>
        <taxon>Pezizomycotina</taxon>
        <taxon>Leotiomycetes</taxon>
        <taxon>Helotiales</taxon>
        <taxon>Helotiaceae</taxon>
        <taxon>Hymenoscyphus</taxon>
    </lineage>
</organism>
<comment type="caution">
    <text evidence="2">The sequence shown here is derived from an EMBL/GenBank/DDBJ whole genome shotgun (WGS) entry which is preliminary data.</text>
</comment>
<feature type="compositionally biased region" description="Basic and acidic residues" evidence="1">
    <location>
        <begin position="216"/>
        <end position="253"/>
    </location>
</feature>
<evidence type="ECO:0000313" key="2">
    <source>
        <dbReference type="EMBL" id="CAG8955604.1"/>
    </source>
</evidence>
<dbReference type="EMBL" id="CAJVRL010000064">
    <property type="protein sequence ID" value="CAG8955604.1"/>
    <property type="molecule type" value="Genomic_DNA"/>
</dbReference>
<gene>
    <name evidence="2" type="ORF">HYFRA_00009558</name>
</gene>
<proteinExistence type="predicted"/>
<dbReference type="OrthoDB" id="3551462at2759"/>
<keyword evidence="3" id="KW-1185">Reference proteome</keyword>
<feature type="compositionally biased region" description="Basic and acidic residues" evidence="1">
    <location>
        <begin position="1"/>
        <end position="13"/>
    </location>
</feature>
<feature type="region of interest" description="Disordered" evidence="1">
    <location>
        <begin position="1"/>
        <end position="23"/>
    </location>
</feature>
<feature type="region of interest" description="Disordered" evidence="1">
    <location>
        <begin position="214"/>
        <end position="253"/>
    </location>
</feature>
<accession>A0A9N9KXC0</accession>
<protein>
    <recommendedName>
        <fullName evidence="4">SprT-like domain-containing protein</fullName>
    </recommendedName>
</protein>
<evidence type="ECO:0000313" key="3">
    <source>
        <dbReference type="Proteomes" id="UP000696280"/>
    </source>
</evidence>
<dbReference type="AlphaFoldDB" id="A0A9N9KXC0"/>
<dbReference type="Proteomes" id="UP000696280">
    <property type="component" value="Unassembled WGS sequence"/>
</dbReference>
<evidence type="ECO:0000256" key="1">
    <source>
        <dbReference type="SAM" id="MobiDB-lite"/>
    </source>
</evidence>
<sequence>MKEYVPNPSDEKIINSPIPSPSTDEELEATMQAWFKILDEWMFGSTLSHAGVKIELELNRTIHAFGWFNLPSRTVFINLDPALQKSPLMTGTREEHLISTMLHECVHAFIGIYSCNDFCCVIFRHPSQGGEGSEGHGPVWVDGYATVWKELAAHVPWAVENSLRRGLIGSMCDDLWQPSAEQVKRWELPEDIFGSPAGWGFARGDFSKKVKKIHEKRRELHERDAPKKSAGKHAPDPSKVDEETKAEKIVEGK</sequence>